<dbReference type="Proteomes" id="UP000076858">
    <property type="component" value="Unassembled WGS sequence"/>
</dbReference>
<reference evidence="1 2" key="1">
    <citation type="submission" date="2016-03" db="EMBL/GenBank/DDBJ databases">
        <title>EvidentialGene: Evidence-directed Construction of Genes on Genomes.</title>
        <authorList>
            <person name="Gilbert D.G."/>
            <person name="Choi J.-H."/>
            <person name="Mockaitis K."/>
            <person name="Colbourne J."/>
            <person name="Pfrender M."/>
        </authorList>
    </citation>
    <scope>NUCLEOTIDE SEQUENCE [LARGE SCALE GENOMIC DNA]</scope>
    <source>
        <strain evidence="1 2">Xinb3</strain>
        <tissue evidence="1">Complete organism</tissue>
    </source>
</reference>
<comment type="caution">
    <text evidence="1">The sequence shown here is derived from an EMBL/GenBank/DDBJ whole genome shotgun (WGS) entry which is preliminary data.</text>
</comment>
<organism evidence="1 2">
    <name type="scientific">Daphnia magna</name>
    <dbReference type="NCBI Taxonomy" id="35525"/>
    <lineage>
        <taxon>Eukaryota</taxon>
        <taxon>Metazoa</taxon>
        <taxon>Ecdysozoa</taxon>
        <taxon>Arthropoda</taxon>
        <taxon>Crustacea</taxon>
        <taxon>Branchiopoda</taxon>
        <taxon>Diplostraca</taxon>
        <taxon>Cladocera</taxon>
        <taxon>Anomopoda</taxon>
        <taxon>Daphniidae</taxon>
        <taxon>Daphnia</taxon>
    </lineage>
</organism>
<dbReference type="AlphaFoldDB" id="A0A164PXW0"/>
<sequence>MPTGKEIPLREKESLRGNTADYIADDFFTPPPPSRVGKAADFGVNKMQDLCANRTVIYTAVPVANHNSPPLQ</sequence>
<evidence type="ECO:0000313" key="1">
    <source>
        <dbReference type="EMBL" id="KZS07250.1"/>
    </source>
</evidence>
<protein>
    <submittedName>
        <fullName evidence="1">Uncharacterized protein</fullName>
    </submittedName>
</protein>
<name>A0A164PXW0_9CRUS</name>
<gene>
    <name evidence="1" type="ORF">APZ42_029082</name>
</gene>
<keyword evidence="2" id="KW-1185">Reference proteome</keyword>
<accession>A0A164PXW0</accession>
<proteinExistence type="predicted"/>
<evidence type="ECO:0000313" key="2">
    <source>
        <dbReference type="Proteomes" id="UP000076858"/>
    </source>
</evidence>
<dbReference type="EMBL" id="LRGB01002521">
    <property type="protein sequence ID" value="KZS07250.1"/>
    <property type="molecule type" value="Genomic_DNA"/>
</dbReference>